<dbReference type="InterPro" id="IPR003439">
    <property type="entry name" value="ABC_transporter-like_ATP-bd"/>
</dbReference>
<gene>
    <name evidence="4" type="ORF">BN85403560</name>
</gene>
<keyword evidence="1" id="KW-0547">Nucleotide-binding</keyword>
<evidence type="ECO:0000259" key="3">
    <source>
        <dbReference type="PROSITE" id="PS50893"/>
    </source>
</evidence>
<dbReference type="Pfam" id="PF00005">
    <property type="entry name" value="ABC_tran"/>
    <property type="match status" value="1"/>
</dbReference>
<dbReference type="GO" id="GO:0016887">
    <property type="term" value="F:ATP hydrolysis activity"/>
    <property type="evidence" value="ECO:0007669"/>
    <property type="project" value="InterPro"/>
</dbReference>
<dbReference type="GO" id="GO:0005524">
    <property type="term" value="F:ATP binding"/>
    <property type="evidence" value="ECO:0007669"/>
    <property type="project" value="UniProtKB-KW"/>
</dbReference>
<reference evidence="4 5" key="1">
    <citation type="journal article" date="2013" name="J. Mol. Microbiol. Biotechnol.">
        <title>Analysis of the Complete Genomes of Acholeplasma brassicae , A. palmae and A. laidlawii and Their Comparison to the Obligate Parasites from ' Candidatus Phytoplasma'.</title>
        <authorList>
            <person name="Kube M."/>
            <person name="Siewert C."/>
            <person name="Migdoll A.M."/>
            <person name="Duduk B."/>
            <person name="Holz S."/>
            <person name="Rabus R."/>
            <person name="Seemuller E."/>
            <person name="Mitrovic J."/>
            <person name="Muller I."/>
            <person name="Buttner C."/>
            <person name="Reinhardt R."/>
        </authorList>
    </citation>
    <scope>NUCLEOTIDE SEQUENCE [LARGE SCALE GENOMIC DNA]</scope>
    <source>
        <strain evidence="4 5">J233</strain>
    </source>
</reference>
<dbReference type="PANTHER" id="PTHR43582:SF2">
    <property type="entry name" value="LINEARMYCIN RESISTANCE ATP-BINDING PROTEIN LNRL"/>
    <property type="match status" value="1"/>
</dbReference>
<name>U4KK93_ALTPJ</name>
<dbReference type="SMART" id="SM00382">
    <property type="entry name" value="AAA"/>
    <property type="match status" value="1"/>
</dbReference>
<dbReference type="RefSeq" id="WP_026656546.1">
    <property type="nucleotide sequence ID" value="NC_022538.1"/>
</dbReference>
<dbReference type="HOGENOM" id="CLU_000604_1_2_14"/>
<evidence type="ECO:0000256" key="2">
    <source>
        <dbReference type="ARBA" id="ARBA00022840"/>
    </source>
</evidence>
<accession>U4KK93</accession>
<protein>
    <submittedName>
        <fullName evidence="4">ABC-type multidrug transport system, ATPase component</fullName>
    </submittedName>
</protein>
<dbReference type="OrthoDB" id="9778547at2"/>
<dbReference type="EMBL" id="FO681347">
    <property type="protein sequence ID" value="CCV63933.1"/>
    <property type="molecule type" value="Genomic_DNA"/>
</dbReference>
<evidence type="ECO:0000313" key="5">
    <source>
        <dbReference type="Proteomes" id="UP000032740"/>
    </source>
</evidence>
<evidence type="ECO:0000313" key="4">
    <source>
        <dbReference type="EMBL" id="CCV63933.1"/>
    </source>
</evidence>
<keyword evidence="2" id="KW-0067">ATP-binding</keyword>
<dbReference type="PANTHER" id="PTHR43582">
    <property type="entry name" value="LINEARMYCIN RESISTANCE ATP-BINDING PROTEIN LNRL"/>
    <property type="match status" value="1"/>
</dbReference>
<organism evidence="4 5">
    <name type="scientific">Alteracholeplasma palmae (strain ATCC 49389 / J233)</name>
    <name type="common">Acholeplasma palmae</name>
    <dbReference type="NCBI Taxonomy" id="1318466"/>
    <lineage>
        <taxon>Bacteria</taxon>
        <taxon>Bacillati</taxon>
        <taxon>Mycoplasmatota</taxon>
        <taxon>Mollicutes</taxon>
        <taxon>Acholeplasmatales</taxon>
        <taxon>Acholeplasmataceae</taxon>
        <taxon>Acholeplasma</taxon>
    </lineage>
</organism>
<dbReference type="PROSITE" id="PS00211">
    <property type="entry name" value="ABC_TRANSPORTER_1"/>
    <property type="match status" value="1"/>
</dbReference>
<proteinExistence type="predicted"/>
<dbReference type="InterPro" id="IPR027417">
    <property type="entry name" value="P-loop_NTPase"/>
</dbReference>
<dbReference type="SUPFAM" id="SSF52540">
    <property type="entry name" value="P-loop containing nucleoside triphosphate hydrolases"/>
    <property type="match status" value="1"/>
</dbReference>
<feature type="domain" description="ABC transporter" evidence="3">
    <location>
        <begin position="5"/>
        <end position="235"/>
    </location>
</feature>
<dbReference type="AlphaFoldDB" id="U4KK93"/>
<dbReference type="STRING" id="1318466.BN85403560"/>
<sequence>MDYIIQTTNLTKSYNNFQAVKGIDFKVKRGGLFAFLGLNGAGKSTTINILCSIIQKDSGKIMIDGLDLDKDVNKIKEKVGIVFQRSVLDLQLTVLQNLLSRASLYPLTKEQTHNRIQYLTEILELESILNRQYGQLSGGQKRKVDIARALLHEPKILFLDEPTTGLDPNTRIAVWEMLDKLMKDKELTIFLTTHYMEEVVNANHVVILDEGKIVAEGTPDELKDIYANDILRIINKKDEKIDQILKQFEKDYTYNQGIYLVKVKDSLDALEIINQNKELLSNFEILKGNMDQVFLNATGKKLEVKNEE</sequence>
<dbReference type="InterPro" id="IPR003593">
    <property type="entry name" value="AAA+_ATPase"/>
</dbReference>
<dbReference type="PROSITE" id="PS50893">
    <property type="entry name" value="ABC_TRANSPORTER_2"/>
    <property type="match status" value="1"/>
</dbReference>
<keyword evidence="5" id="KW-1185">Reference proteome</keyword>
<dbReference type="KEGG" id="apal:BN85403560"/>
<dbReference type="Proteomes" id="UP000032740">
    <property type="component" value="Chromosome"/>
</dbReference>
<evidence type="ECO:0000256" key="1">
    <source>
        <dbReference type="ARBA" id="ARBA00022741"/>
    </source>
</evidence>
<dbReference type="InterPro" id="IPR017871">
    <property type="entry name" value="ABC_transporter-like_CS"/>
</dbReference>
<dbReference type="Gene3D" id="3.40.50.300">
    <property type="entry name" value="P-loop containing nucleotide triphosphate hydrolases"/>
    <property type="match status" value="1"/>
</dbReference>